<keyword evidence="2" id="KW-1185">Reference proteome</keyword>
<sequence length="82" mass="8672">MNEQQIFNAVAAENSAVPTLLCGHCHSTLSRAKIFRTEGGELPNVNCQTIGYCSADDCGAVNCCDEAMSAFENSEQLLGLAS</sequence>
<name>A0ABX7MVY5_9GAMM</name>
<dbReference type="Proteomes" id="UP000663555">
    <property type="component" value="Chromosome"/>
</dbReference>
<evidence type="ECO:0000313" key="2">
    <source>
        <dbReference type="Proteomes" id="UP000663555"/>
    </source>
</evidence>
<reference evidence="1 2" key="1">
    <citation type="submission" date="2021-03" db="EMBL/GenBank/DDBJ databases">
        <title>Genome sequencing of Marinobacter sp. LPB0319.</title>
        <authorList>
            <person name="Kim J."/>
        </authorList>
    </citation>
    <scope>NUCLEOTIDE SEQUENCE [LARGE SCALE GENOMIC DNA]</scope>
    <source>
        <strain evidence="1 2">LPB0319</strain>
    </source>
</reference>
<dbReference type="EMBL" id="CP071247">
    <property type="protein sequence ID" value="QSP96501.1"/>
    <property type="molecule type" value="Genomic_DNA"/>
</dbReference>
<accession>A0ABX7MVY5</accession>
<gene>
    <name evidence="1" type="ORF">LPB19_07365</name>
</gene>
<organism evidence="1 2">
    <name type="scientific">Marinobacter salinisoli</name>
    <dbReference type="NCBI Taxonomy" id="2769486"/>
    <lineage>
        <taxon>Bacteria</taxon>
        <taxon>Pseudomonadati</taxon>
        <taxon>Pseudomonadota</taxon>
        <taxon>Gammaproteobacteria</taxon>
        <taxon>Pseudomonadales</taxon>
        <taxon>Marinobacteraceae</taxon>
        <taxon>Marinobacter</taxon>
    </lineage>
</organism>
<proteinExistence type="predicted"/>
<evidence type="ECO:0000313" key="1">
    <source>
        <dbReference type="EMBL" id="QSP96501.1"/>
    </source>
</evidence>
<protein>
    <submittedName>
        <fullName evidence="1">Uncharacterized protein</fullName>
    </submittedName>
</protein>